<feature type="compositionally biased region" description="Low complexity" evidence="2">
    <location>
        <begin position="794"/>
        <end position="805"/>
    </location>
</feature>
<dbReference type="EMBL" id="DF973578">
    <property type="protein sequence ID" value="GAU35153.1"/>
    <property type="molecule type" value="Genomic_DNA"/>
</dbReference>
<dbReference type="InterPro" id="IPR054722">
    <property type="entry name" value="PolX-like_BBD"/>
</dbReference>
<keyword evidence="1" id="KW-0378">Hydrolase</keyword>
<dbReference type="InterPro" id="IPR025724">
    <property type="entry name" value="GAG-pre-integrase_dom"/>
</dbReference>
<feature type="region of interest" description="Disordered" evidence="2">
    <location>
        <begin position="226"/>
        <end position="248"/>
    </location>
</feature>
<dbReference type="Pfam" id="PF00665">
    <property type="entry name" value="rve"/>
    <property type="match status" value="1"/>
</dbReference>
<dbReference type="GO" id="GO:0006508">
    <property type="term" value="P:proteolysis"/>
    <property type="evidence" value="ECO:0007669"/>
    <property type="project" value="UniProtKB-KW"/>
</dbReference>
<dbReference type="PROSITE" id="PS50994">
    <property type="entry name" value="INTEGRASE"/>
    <property type="match status" value="1"/>
</dbReference>
<evidence type="ECO:0000313" key="5">
    <source>
        <dbReference type="Proteomes" id="UP000242715"/>
    </source>
</evidence>
<dbReference type="Proteomes" id="UP000242715">
    <property type="component" value="Unassembled WGS sequence"/>
</dbReference>
<dbReference type="Gene3D" id="3.30.420.10">
    <property type="entry name" value="Ribonuclease H-like superfamily/Ribonuclease H"/>
    <property type="match status" value="1"/>
</dbReference>
<dbReference type="InterPro" id="IPR039537">
    <property type="entry name" value="Retrotran_Ty1/copia-like"/>
</dbReference>
<dbReference type="Pfam" id="PF22936">
    <property type="entry name" value="Pol_BBD"/>
    <property type="match status" value="1"/>
</dbReference>
<dbReference type="AlphaFoldDB" id="A0A2Z6MZ37"/>
<dbReference type="PANTHER" id="PTHR42648">
    <property type="entry name" value="TRANSPOSASE, PUTATIVE-RELATED"/>
    <property type="match status" value="1"/>
</dbReference>
<dbReference type="SUPFAM" id="SSF53098">
    <property type="entry name" value="Ribonuclease H-like"/>
    <property type="match status" value="1"/>
</dbReference>
<keyword evidence="1" id="KW-0645">Protease</keyword>
<dbReference type="Pfam" id="PF25597">
    <property type="entry name" value="SH3_retrovirus"/>
    <property type="match status" value="1"/>
</dbReference>
<dbReference type="Pfam" id="PF14223">
    <property type="entry name" value="Retrotran_gag_2"/>
    <property type="match status" value="1"/>
</dbReference>
<feature type="region of interest" description="Disordered" evidence="2">
    <location>
        <begin position="778"/>
        <end position="806"/>
    </location>
</feature>
<reference evidence="5" key="1">
    <citation type="journal article" date="2017" name="Front. Plant Sci.">
        <title>Climate Clever Clovers: New Paradigm to Reduce the Environmental Footprint of Ruminants by Breeding Low Methanogenic Forages Utilizing Haplotype Variation.</title>
        <authorList>
            <person name="Kaur P."/>
            <person name="Appels R."/>
            <person name="Bayer P.E."/>
            <person name="Keeble-Gagnere G."/>
            <person name="Wang J."/>
            <person name="Hirakawa H."/>
            <person name="Shirasawa K."/>
            <person name="Vercoe P."/>
            <person name="Stefanova K."/>
            <person name="Durmic Z."/>
            <person name="Nichols P."/>
            <person name="Revell C."/>
            <person name="Isobe S.N."/>
            <person name="Edwards D."/>
            <person name="Erskine W."/>
        </authorList>
    </citation>
    <scope>NUCLEOTIDE SEQUENCE [LARGE SCALE GENOMIC DNA]</scope>
    <source>
        <strain evidence="5">cv. Daliak</strain>
    </source>
</reference>
<dbReference type="GO" id="GO:0015074">
    <property type="term" value="P:DNA integration"/>
    <property type="evidence" value="ECO:0007669"/>
    <property type="project" value="InterPro"/>
</dbReference>
<proteinExistence type="predicted"/>
<dbReference type="InterPro" id="IPR036397">
    <property type="entry name" value="RNaseH_sf"/>
</dbReference>
<evidence type="ECO:0000313" key="4">
    <source>
        <dbReference type="EMBL" id="GAU35153.1"/>
    </source>
</evidence>
<dbReference type="GO" id="GO:0008270">
    <property type="term" value="F:zinc ion binding"/>
    <property type="evidence" value="ECO:0007669"/>
    <property type="project" value="InterPro"/>
</dbReference>
<feature type="compositionally biased region" description="Basic and acidic residues" evidence="2">
    <location>
        <begin position="226"/>
        <end position="244"/>
    </location>
</feature>
<feature type="domain" description="Integrase catalytic" evidence="3">
    <location>
        <begin position="511"/>
        <end position="687"/>
    </location>
</feature>
<organism evidence="4 5">
    <name type="scientific">Trifolium subterraneum</name>
    <name type="common">Subterranean clover</name>
    <dbReference type="NCBI Taxonomy" id="3900"/>
    <lineage>
        <taxon>Eukaryota</taxon>
        <taxon>Viridiplantae</taxon>
        <taxon>Streptophyta</taxon>
        <taxon>Embryophyta</taxon>
        <taxon>Tracheophyta</taxon>
        <taxon>Spermatophyta</taxon>
        <taxon>Magnoliopsida</taxon>
        <taxon>eudicotyledons</taxon>
        <taxon>Gunneridae</taxon>
        <taxon>Pentapetalae</taxon>
        <taxon>rosids</taxon>
        <taxon>fabids</taxon>
        <taxon>Fabales</taxon>
        <taxon>Fabaceae</taxon>
        <taxon>Papilionoideae</taxon>
        <taxon>50 kb inversion clade</taxon>
        <taxon>NPAAA clade</taxon>
        <taxon>Hologalegina</taxon>
        <taxon>IRL clade</taxon>
        <taxon>Trifolieae</taxon>
        <taxon>Trifolium</taxon>
    </lineage>
</organism>
<sequence length="858" mass="100794">MANTIQPSSMTIPTFNGENYDFWSIKMKTFFCSQDLWDIVDEGFTIPEDTSTLNVSQKKELKENEQKDSKALFFLQQAVEDSIFPRIMGATSAKDAWGTLKEEFQGSDKVRAIKLQTLRREFELIQMKESETVKDYYTKIKELVSQMRSYGDNILDKRIVEKILISIPRKYDVIVTTIEQTKDLSTLSVTELIGSLEAYEQRLNRHDDNTIENAFQSKLKLRSQDKRYGVKKNGRENSRNEENSRNFSKKNQEYPPCGICKRTNHAEKYCRWRGKEQCQHCKKFGHLEKNCYSKNKHQANFVEEHECEKDQHDYEQQLFYATQDSNDDLSKNWYLDSGCSNHMAKDESIFKDIDDSVKVKVRLGNGTIVESKGKGTVMVETKKGTRFIKDVLLVPNLKENLLSIGQMMEKGYTLHFEGDTCSIYDNSHKRHEIAKVKMEKRNRSFPISFKYTTNIALKVQVDDSWLWHRRFGHFNTQALKMLYQKNMMRNLPYLKENSEACEGYLLGKQHRLAFPTRETWRTKYVLELIHTNVCGPMRTPSLNNNRYFILFIDDFSRMTWVYFIKEKSEVFGIFKKFKALVEKQSGKHIKMLRSDRGKEYNSHEFDKFYEDEGIEQQQTVAYSPQQNGVSERKNRIVMEMARSMMKDKGLPNTFWAEAVYIAVYILNRYPTKAVQDKTPIETWCGKKPSAKHLRVFGSIFYIHVPKQKRHKLENKTNKGIFLGYSTQSKGYRIYNLQTKKLDVSRDVEVDENASWNWVEEKVERRNIFIPIPQSDIEDMEEAKEEPGTPPSPPQQEISSQESTPTRVRSLVDIYETYNFSMVDSKSYEVASKQQLWTKYNKEKVPRLRKPLYGLKKVY</sequence>
<protein>
    <recommendedName>
        <fullName evidence="3">Integrase catalytic domain-containing protein</fullName>
    </recommendedName>
</protein>
<dbReference type="GO" id="GO:0003676">
    <property type="term" value="F:nucleic acid binding"/>
    <property type="evidence" value="ECO:0007669"/>
    <property type="project" value="InterPro"/>
</dbReference>
<dbReference type="InterPro" id="IPR036875">
    <property type="entry name" value="Znf_CCHC_sf"/>
</dbReference>
<name>A0A2Z6MZ37_TRISU</name>
<evidence type="ECO:0000256" key="2">
    <source>
        <dbReference type="SAM" id="MobiDB-lite"/>
    </source>
</evidence>
<evidence type="ECO:0000259" key="3">
    <source>
        <dbReference type="PROSITE" id="PS50994"/>
    </source>
</evidence>
<gene>
    <name evidence="4" type="ORF">TSUD_217860</name>
</gene>
<dbReference type="SUPFAM" id="SSF57756">
    <property type="entry name" value="Retrovirus zinc finger-like domains"/>
    <property type="match status" value="1"/>
</dbReference>
<dbReference type="InterPro" id="IPR001584">
    <property type="entry name" value="Integrase_cat-core"/>
</dbReference>
<dbReference type="InterPro" id="IPR057670">
    <property type="entry name" value="SH3_retrovirus"/>
</dbReference>
<evidence type="ECO:0000256" key="1">
    <source>
        <dbReference type="ARBA" id="ARBA00022670"/>
    </source>
</evidence>
<dbReference type="OrthoDB" id="1933277at2759"/>
<dbReference type="Pfam" id="PF13976">
    <property type="entry name" value="gag_pre-integrs"/>
    <property type="match status" value="1"/>
</dbReference>
<dbReference type="PANTHER" id="PTHR42648:SF18">
    <property type="entry name" value="RETROTRANSPOSON, UNCLASSIFIED-LIKE PROTEIN"/>
    <property type="match status" value="1"/>
</dbReference>
<dbReference type="InterPro" id="IPR012337">
    <property type="entry name" value="RNaseH-like_sf"/>
</dbReference>
<dbReference type="GO" id="GO:0008233">
    <property type="term" value="F:peptidase activity"/>
    <property type="evidence" value="ECO:0007669"/>
    <property type="project" value="UniProtKB-KW"/>
</dbReference>
<accession>A0A2Z6MZ37</accession>
<keyword evidence="5" id="KW-1185">Reference proteome</keyword>